<evidence type="ECO:0000256" key="3">
    <source>
        <dbReference type="ARBA" id="ARBA00022989"/>
    </source>
</evidence>
<dbReference type="InterPro" id="IPR032805">
    <property type="entry name" value="Wax_synthase_dom"/>
</dbReference>
<proteinExistence type="predicted"/>
<protein>
    <recommendedName>
        <fullName evidence="5">Wax synthase domain-containing protein</fullName>
    </recommendedName>
</protein>
<evidence type="ECO:0000259" key="5">
    <source>
        <dbReference type="Pfam" id="PF13813"/>
    </source>
</evidence>
<keyword evidence="2" id="KW-0812">Transmembrane</keyword>
<evidence type="ECO:0000256" key="2">
    <source>
        <dbReference type="ARBA" id="ARBA00022692"/>
    </source>
</evidence>
<dbReference type="GO" id="GO:0016020">
    <property type="term" value="C:membrane"/>
    <property type="evidence" value="ECO:0007669"/>
    <property type="project" value="UniProtKB-SubCell"/>
</dbReference>
<accession>A0A6A5SY33</accession>
<dbReference type="AlphaFoldDB" id="A0A6A5SY33"/>
<dbReference type="Pfam" id="PF13813">
    <property type="entry name" value="MBOAT_2"/>
    <property type="match status" value="1"/>
</dbReference>
<gene>
    <name evidence="6" type="ORF">EJ02DRAFT_452238</name>
</gene>
<evidence type="ECO:0000256" key="1">
    <source>
        <dbReference type="ARBA" id="ARBA00004141"/>
    </source>
</evidence>
<name>A0A6A5SY33_9PLEO</name>
<reference evidence="6" key="1">
    <citation type="journal article" date="2020" name="Stud. Mycol.">
        <title>101 Dothideomycetes genomes: a test case for predicting lifestyles and emergence of pathogens.</title>
        <authorList>
            <person name="Haridas S."/>
            <person name="Albert R."/>
            <person name="Binder M."/>
            <person name="Bloem J."/>
            <person name="Labutti K."/>
            <person name="Salamov A."/>
            <person name="Andreopoulos B."/>
            <person name="Baker S."/>
            <person name="Barry K."/>
            <person name="Bills G."/>
            <person name="Bluhm B."/>
            <person name="Cannon C."/>
            <person name="Castanera R."/>
            <person name="Culley D."/>
            <person name="Daum C."/>
            <person name="Ezra D."/>
            <person name="Gonzalez J."/>
            <person name="Henrissat B."/>
            <person name="Kuo A."/>
            <person name="Liang C."/>
            <person name="Lipzen A."/>
            <person name="Lutzoni F."/>
            <person name="Magnuson J."/>
            <person name="Mondo S."/>
            <person name="Nolan M."/>
            <person name="Ohm R."/>
            <person name="Pangilinan J."/>
            <person name="Park H.-J."/>
            <person name="Ramirez L."/>
            <person name="Alfaro M."/>
            <person name="Sun H."/>
            <person name="Tritt A."/>
            <person name="Yoshinaga Y."/>
            <person name="Zwiers L.-H."/>
            <person name="Turgeon B."/>
            <person name="Goodwin S."/>
            <person name="Spatafora J."/>
            <person name="Crous P."/>
            <person name="Grigoriev I."/>
        </authorList>
    </citation>
    <scope>NUCLEOTIDE SEQUENCE</scope>
    <source>
        <strain evidence="6">CBS 161.51</strain>
    </source>
</reference>
<comment type="subcellular location">
    <subcellularLocation>
        <location evidence="1">Membrane</location>
        <topology evidence="1">Multi-pass membrane protein</topology>
    </subcellularLocation>
</comment>
<dbReference type="EMBL" id="ML976015">
    <property type="protein sequence ID" value="KAF1944634.1"/>
    <property type="molecule type" value="Genomic_DNA"/>
</dbReference>
<keyword evidence="3" id="KW-1133">Transmembrane helix</keyword>
<dbReference type="OrthoDB" id="1077582at2759"/>
<keyword evidence="4" id="KW-0472">Membrane</keyword>
<keyword evidence="7" id="KW-1185">Reference proteome</keyword>
<evidence type="ECO:0000313" key="6">
    <source>
        <dbReference type="EMBL" id="KAF1944634.1"/>
    </source>
</evidence>
<sequence length="430" mass="50093">MFLLVIPVGYAFLHSGDIAPNYTVCDTFARFSYIWLAHMSFELCVLEYSPVVSGAVTEKGKWAEGKERVRQAYKVLFDRNHTQVLEARAQTTRADSPLEAEPTLEQNIVVTDKKTDEPIVVNKQSAKSPHQEGYAHGQTYWQFVRYHALKAALLFAAQAAYSTYEELYSPLRINPSYFTDPNFAFFFRRFPKSLHYEELYYRFETILNWNIVSMWLYESYHSVFALLFVGLGFDRPEEWSKSLFGPLSEAWSVRRYWGKHWHNYIYHSFSGHVKVVTRGWLGFPRGALGPRLVENTLVFLLSGLMHSLVRWQQDPETDYWAISLWYVGQMLPIILETLLVSVWRNLRLRLGIEKDNKLVDRLEFWFGHAWTTAWFMWSVPKYIHTRLQWTDARLQKKYAAEWSDDDFGGNGTGIGGVDVDGANVDTDYDG</sequence>
<organism evidence="6 7">
    <name type="scientific">Clathrospora elynae</name>
    <dbReference type="NCBI Taxonomy" id="706981"/>
    <lineage>
        <taxon>Eukaryota</taxon>
        <taxon>Fungi</taxon>
        <taxon>Dikarya</taxon>
        <taxon>Ascomycota</taxon>
        <taxon>Pezizomycotina</taxon>
        <taxon>Dothideomycetes</taxon>
        <taxon>Pleosporomycetidae</taxon>
        <taxon>Pleosporales</taxon>
        <taxon>Diademaceae</taxon>
        <taxon>Clathrospora</taxon>
    </lineage>
</organism>
<feature type="domain" description="Wax synthase" evidence="5">
    <location>
        <begin position="242"/>
        <end position="320"/>
    </location>
</feature>
<evidence type="ECO:0000256" key="4">
    <source>
        <dbReference type="ARBA" id="ARBA00023136"/>
    </source>
</evidence>
<evidence type="ECO:0000313" key="7">
    <source>
        <dbReference type="Proteomes" id="UP000800038"/>
    </source>
</evidence>
<dbReference type="Proteomes" id="UP000800038">
    <property type="component" value="Unassembled WGS sequence"/>
</dbReference>